<protein>
    <recommendedName>
        <fullName evidence="9">Endoglucanase</fullName>
        <ecNumber evidence="9">3.2.1.4</ecNumber>
    </recommendedName>
</protein>
<comment type="catalytic activity">
    <reaction evidence="1 9">
        <text>Endohydrolysis of (1-&gt;4)-beta-D-glucosidic linkages in cellulose, lichenin and cereal beta-D-glucans.</text>
        <dbReference type="EC" id="3.2.1.4"/>
    </reaction>
</comment>
<evidence type="ECO:0000256" key="4">
    <source>
        <dbReference type="ARBA" id="ARBA00023001"/>
    </source>
</evidence>
<dbReference type="EC" id="3.2.1.4" evidence="9"/>
<keyword evidence="3 8" id="KW-0378">Hydrolase</keyword>
<sequence>MWGTTLLLTLHAISSLAQLTLPTPPFLPPNISSGAQSSTGGYPNPKWSSLLGTLLYFYDEQRSGTLPSTNRVPWRNDSLILEGRDVGIDLTGGYYDAGDFSKDTFPLSFVLMSLCWGATDYGKGYDLANQTTYLDDTLRWGLDWLIKAHPNETTLVVMVASSDEENTYWGGDRSIPSPRPVYTITNNLPGTDAAAGASAAFAACSGLYAGKGFNNNSYTPPAQLRNDSYAATLLTHAEQLYSFAVNSTNGRKTYQTSVPQVAAAYSSSGYGDELTMAALLLAWTTGSSTLYKDAEDFYTKYELAKSNRVFNWDSKTPGIAVLFAQVNQASSSLGGNFTVWRDRAENYFDDIINKKGPGYLTEDGLLFFDGDSDDASLNPALNTAMLLERFVPMASNAEKKVAYQDFAKQQVDYILGKNSMSVPYIVGVNPNSPKNPHSAMASGGDDVGTIDTDPAVEAYILYGAVVGGPDKRGRYFDIRSDWPQTEVALDYNAPMLTLAAMRVIGDTKDPYFTSLQAGAYDKVKPKGKPCDSVFKEGCEGPHLGKKATIALAIVITIVGLVIVGLSIWYILLLVRSRSGKVG</sequence>
<keyword evidence="13" id="KW-1185">Reference proteome</keyword>
<dbReference type="Pfam" id="PF00759">
    <property type="entry name" value="Glyco_hydro_9"/>
    <property type="match status" value="1"/>
</dbReference>
<dbReference type="InterPro" id="IPR001701">
    <property type="entry name" value="Glyco_hydro_9"/>
</dbReference>
<dbReference type="PANTHER" id="PTHR22298">
    <property type="entry name" value="ENDO-1,4-BETA-GLUCANASE"/>
    <property type="match status" value="1"/>
</dbReference>
<feature type="signal peptide" evidence="9">
    <location>
        <begin position="1"/>
        <end position="22"/>
    </location>
</feature>
<name>A0A0C2Y851_HEBCY</name>
<keyword evidence="6 8" id="KW-0326">Glycosidase</keyword>
<dbReference type="GO" id="GO:0030245">
    <property type="term" value="P:cellulose catabolic process"/>
    <property type="evidence" value="ECO:0007669"/>
    <property type="project" value="UniProtKB-KW"/>
</dbReference>
<evidence type="ECO:0000256" key="10">
    <source>
        <dbReference type="SAM" id="Phobius"/>
    </source>
</evidence>
<dbReference type="OrthoDB" id="10257085at2759"/>
<feature type="domain" description="Glycoside hydrolase family 9" evidence="11">
    <location>
        <begin position="48"/>
        <end position="498"/>
    </location>
</feature>
<dbReference type="SUPFAM" id="SSF48208">
    <property type="entry name" value="Six-hairpin glycosidases"/>
    <property type="match status" value="1"/>
</dbReference>
<organism evidence="12 13">
    <name type="scientific">Hebeloma cylindrosporum</name>
    <dbReference type="NCBI Taxonomy" id="76867"/>
    <lineage>
        <taxon>Eukaryota</taxon>
        <taxon>Fungi</taxon>
        <taxon>Dikarya</taxon>
        <taxon>Basidiomycota</taxon>
        <taxon>Agaricomycotina</taxon>
        <taxon>Agaricomycetes</taxon>
        <taxon>Agaricomycetidae</taxon>
        <taxon>Agaricales</taxon>
        <taxon>Agaricineae</taxon>
        <taxon>Hymenogastraceae</taxon>
        <taxon>Hebeloma</taxon>
    </lineage>
</organism>
<dbReference type="InterPro" id="IPR008928">
    <property type="entry name" value="6-hairpin_glycosidase_sf"/>
</dbReference>
<keyword evidence="9" id="KW-0732">Signal</keyword>
<keyword evidence="10" id="KW-0472">Membrane</keyword>
<proteinExistence type="inferred from homology"/>
<feature type="transmembrane region" description="Helical" evidence="10">
    <location>
        <begin position="549"/>
        <end position="574"/>
    </location>
</feature>
<evidence type="ECO:0000313" key="13">
    <source>
        <dbReference type="Proteomes" id="UP000053424"/>
    </source>
</evidence>
<keyword evidence="4 9" id="KW-0136">Cellulose degradation</keyword>
<evidence type="ECO:0000256" key="2">
    <source>
        <dbReference type="ARBA" id="ARBA00007072"/>
    </source>
</evidence>
<dbReference type="AlphaFoldDB" id="A0A0C2Y851"/>
<evidence type="ECO:0000256" key="9">
    <source>
        <dbReference type="RuleBase" id="RU361166"/>
    </source>
</evidence>
<feature type="active site" evidence="8">
    <location>
        <position position="486"/>
    </location>
</feature>
<dbReference type="InterPro" id="IPR033126">
    <property type="entry name" value="Glyco_hydro_9_Asp/Glu_AS"/>
</dbReference>
<keyword evidence="10" id="KW-1133">Transmembrane helix</keyword>
<accession>A0A0C2Y851</accession>
<dbReference type="STRING" id="686832.A0A0C2Y851"/>
<keyword evidence="10" id="KW-0812">Transmembrane</keyword>
<evidence type="ECO:0000256" key="6">
    <source>
        <dbReference type="ARBA" id="ARBA00023295"/>
    </source>
</evidence>
<dbReference type="InterPro" id="IPR012341">
    <property type="entry name" value="6hp_glycosidase-like_sf"/>
</dbReference>
<reference evidence="13" key="2">
    <citation type="submission" date="2015-01" db="EMBL/GenBank/DDBJ databases">
        <title>Evolutionary Origins and Diversification of the Mycorrhizal Mutualists.</title>
        <authorList>
            <consortium name="DOE Joint Genome Institute"/>
            <consortium name="Mycorrhizal Genomics Consortium"/>
            <person name="Kohler A."/>
            <person name="Kuo A."/>
            <person name="Nagy L.G."/>
            <person name="Floudas D."/>
            <person name="Copeland A."/>
            <person name="Barry K.W."/>
            <person name="Cichocki N."/>
            <person name="Veneault-Fourrey C."/>
            <person name="LaButti K."/>
            <person name="Lindquist E.A."/>
            <person name="Lipzen A."/>
            <person name="Lundell T."/>
            <person name="Morin E."/>
            <person name="Murat C."/>
            <person name="Riley R."/>
            <person name="Ohm R."/>
            <person name="Sun H."/>
            <person name="Tunlid A."/>
            <person name="Henrissat B."/>
            <person name="Grigoriev I.V."/>
            <person name="Hibbett D.S."/>
            <person name="Martin F."/>
        </authorList>
    </citation>
    <scope>NUCLEOTIDE SEQUENCE [LARGE SCALE GENOMIC DNA]</scope>
    <source>
        <strain evidence="13">h7</strain>
    </source>
</reference>
<evidence type="ECO:0000256" key="7">
    <source>
        <dbReference type="ARBA" id="ARBA00023326"/>
    </source>
</evidence>
<comment type="similarity">
    <text evidence="2 8 9">Belongs to the glycosyl hydrolase 9 (cellulase E) family.</text>
</comment>
<evidence type="ECO:0000256" key="8">
    <source>
        <dbReference type="PROSITE-ProRule" id="PRU10060"/>
    </source>
</evidence>
<feature type="chain" id="PRO_5005111233" description="Endoglucanase" evidence="9">
    <location>
        <begin position="23"/>
        <end position="582"/>
    </location>
</feature>
<evidence type="ECO:0000256" key="1">
    <source>
        <dbReference type="ARBA" id="ARBA00000966"/>
    </source>
</evidence>
<evidence type="ECO:0000259" key="11">
    <source>
        <dbReference type="Pfam" id="PF00759"/>
    </source>
</evidence>
<reference evidence="12 13" key="1">
    <citation type="submission" date="2014-04" db="EMBL/GenBank/DDBJ databases">
        <authorList>
            <consortium name="DOE Joint Genome Institute"/>
            <person name="Kuo A."/>
            <person name="Gay G."/>
            <person name="Dore J."/>
            <person name="Kohler A."/>
            <person name="Nagy L.G."/>
            <person name="Floudas D."/>
            <person name="Copeland A."/>
            <person name="Barry K.W."/>
            <person name="Cichocki N."/>
            <person name="Veneault-Fourrey C."/>
            <person name="LaButti K."/>
            <person name="Lindquist E.A."/>
            <person name="Lipzen A."/>
            <person name="Lundell T."/>
            <person name="Morin E."/>
            <person name="Murat C."/>
            <person name="Sun H."/>
            <person name="Tunlid A."/>
            <person name="Henrissat B."/>
            <person name="Grigoriev I.V."/>
            <person name="Hibbett D.S."/>
            <person name="Martin F."/>
            <person name="Nordberg H.P."/>
            <person name="Cantor M.N."/>
            <person name="Hua S.X."/>
        </authorList>
    </citation>
    <scope>NUCLEOTIDE SEQUENCE [LARGE SCALE GENOMIC DNA]</scope>
    <source>
        <strain evidence="13">h7</strain>
    </source>
</reference>
<keyword evidence="5 8" id="KW-0119">Carbohydrate metabolism</keyword>
<dbReference type="PROSITE" id="PS00698">
    <property type="entry name" value="GH9_3"/>
    <property type="match status" value="1"/>
</dbReference>
<dbReference type="HOGENOM" id="CLU_008926_1_5_1"/>
<keyword evidence="7 8" id="KW-0624">Polysaccharide degradation</keyword>
<evidence type="ECO:0000256" key="5">
    <source>
        <dbReference type="ARBA" id="ARBA00023277"/>
    </source>
</evidence>
<dbReference type="Gene3D" id="1.50.10.10">
    <property type="match status" value="1"/>
</dbReference>
<dbReference type="EMBL" id="KN831771">
    <property type="protein sequence ID" value="KIM46028.1"/>
    <property type="molecule type" value="Genomic_DNA"/>
</dbReference>
<evidence type="ECO:0000256" key="3">
    <source>
        <dbReference type="ARBA" id="ARBA00022801"/>
    </source>
</evidence>
<evidence type="ECO:0000313" key="12">
    <source>
        <dbReference type="EMBL" id="KIM46028.1"/>
    </source>
</evidence>
<feature type="active site" evidence="8">
    <location>
        <position position="477"/>
    </location>
</feature>
<dbReference type="Proteomes" id="UP000053424">
    <property type="component" value="Unassembled WGS sequence"/>
</dbReference>
<dbReference type="GO" id="GO:0008810">
    <property type="term" value="F:cellulase activity"/>
    <property type="evidence" value="ECO:0007669"/>
    <property type="project" value="UniProtKB-EC"/>
</dbReference>
<gene>
    <name evidence="12" type="ORF">M413DRAFT_441094</name>
</gene>